<proteinExistence type="predicted"/>
<dbReference type="Proteomes" id="UP000256838">
    <property type="component" value="Unassembled WGS sequence"/>
</dbReference>
<dbReference type="SUPFAM" id="SSF55035">
    <property type="entry name" value="NAD-binding domain of HMG-CoA reductase"/>
    <property type="match status" value="1"/>
</dbReference>
<dbReference type="EMBL" id="QRGA01000015">
    <property type="protein sequence ID" value="RDU96332.1"/>
    <property type="molecule type" value="Genomic_DNA"/>
</dbReference>
<evidence type="ECO:0000313" key="2">
    <source>
        <dbReference type="Proteomes" id="UP000256838"/>
    </source>
</evidence>
<sequence>MPASVSANDFAAWVRIAVQYADHESAMPLLRLDRHGLTVAVPDDADAPALGLPRRALIIGDSAPLCELRLVARSAAREAGQPMTATLQPSRADDHALLWQSLVAYRAQLGAAPSCAQAVQSPSFAPSGAELRYRVACDAAFTLANHEDACFFSRWLDYYFAEVCARAKMSDATADLREMFMRVVDHEVEVRFAFHAGERVVRTSAEAACRWIAAQASQQLGMTVEHWLSGTTTACSSPAGWSMRAVMASRAGNYSS</sequence>
<comment type="caution">
    <text evidence="1">The sequence shown here is derived from an EMBL/GenBank/DDBJ whole genome shotgun (WGS) entry which is preliminary data.</text>
</comment>
<keyword evidence="2" id="KW-1185">Reference proteome</keyword>
<dbReference type="InterPro" id="IPR009023">
    <property type="entry name" value="HMG_CoA_Rdtase_NAD(P)-bd_sf"/>
</dbReference>
<dbReference type="AlphaFoldDB" id="A0A3D8JU58"/>
<protein>
    <submittedName>
        <fullName evidence="1">Uncharacterized protein</fullName>
    </submittedName>
</protein>
<reference evidence="1 2" key="1">
    <citation type="submission" date="2018-08" db="EMBL/GenBank/DDBJ databases">
        <title>Paraburkholderia sp. DHOM06 isolated from forest soil.</title>
        <authorList>
            <person name="Gao Z.-H."/>
            <person name="Qiu L.-H."/>
        </authorList>
    </citation>
    <scope>NUCLEOTIDE SEQUENCE [LARGE SCALE GENOMIC DNA]</scope>
    <source>
        <strain evidence="1 2">DHOM06</strain>
    </source>
</reference>
<organism evidence="1 2">
    <name type="scientific">Trinickia dinghuensis</name>
    <dbReference type="NCBI Taxonomy" id="2291023"/>
    <lineage>
        <taxon>Bacteria</taxon>
        <taxon>Pseudomonadati</taxon>
        <taxon>Pseudomonadota</taxon>
        <taxon>Betaproteobacteria</taxon>
        <taxon>Burkholderiales</taxon>
        <taxon>Burkholderiaceae</taxon>
        <taxon>Trinickia</taxon>
    </lineage>
</organism>
<evidence type="ECO:0000313" key="1">
    <source>
        <dbReference type="EMBL" id="RDU96332.1"/>
    </source>
</evidence>
<name>A0A3D8JU58_9BURK</name>
<gene>
    <name evidence="1" type="ORF">DWV00_24885</name>
</gene>
<accession>A0A3D8JU58</accession>